<accession>A0A3P6QYP3</accession>
<evidence type="ECO:0000313" key="2">
    <source>
        <dbReference type="Proteomes" id="UP000281553"/>
    </source>
</evidence>
<dbReference type="GO" id="GO:0005829">
    <property type="term" value="C:cytosol"/>
    <property type="evidence" value="ECO:0007669"/>
    <property type="project" value="GOC"/>
</dbReference>
<keyword evidence="2" id="KW-1185">Reference proteome</keyword>
<protein>
    <submittedName>
        <fullName evidence="1">Uncharacterized protein</fullName>
    </submittedName>
</protein>
<dbReference type="Proteomes" id="UP000281553">
    <property type="component" value="Unassembled WGS sequence"/>
</dbReference>
<dbReference type="PANTHER" id="PTHR13258:SF0">
    <property type="entry name" value="SYNDETIN"/>
    <property type="match status" value="1"/>
</dbReference>
<dbReference type="GO" id="GO:0032456">
    <property type="term" value="P:endocytic recycling"/>
    <property type="evidence" value="ECO:0007669"/>
    <property type="project" value="InterPro"/>
</dbReference>
<dbReference type="InterPro" id="IPR040047">
    <property type="entry name" value="VPS50"/>
</dbReference>
<dbReference type="GO" id="GO:1990745">
    <property type="term" value="C:EARP complex"/>
    <property type="evidence" value="ECO:0007669"/>
    <property type="project" value="InterPro"/>
</dbReference>
<organism evidence="1 2">
    <name type="scientific">Dibothriocephalus latus</name>
    <name type="common">Fish tapeworm</name>
    <name type="synonym">Diphyllobothrium latum</name>
    <dbReference type="NCBI Taxonomy" id="60516"/>
    <lineage>
        <taxon>Eukaryota</taxon>
        <taxon>Metazoa</taxon>
        <taxon>Spiralia</taxon>
        <taxon>Lophotrochozoa</taxon>
        <taxon>Platyhelminthes</taxon>
        <taxon>Cestoda</taxon>
        <taxon>Eucestoda</taxon>
        <taxon>Diphyllobothriidea</taxon>
        <taxon>Diphyllobothriidae</taxon>
        <taxon>Dibothriocephalus</taxon>
    </lineage>
</organism>
<sequence length="201" mass="22929">MPLFFCFLCVRVPQEKANSSDSSGPIFNADITRQWHGYVTSKLSSNRGRIWMDISSRVRPLLGTIAEHAQGMTFEAIAAVLNIVNGLVRVGEEFAGHVSSDLLEVLRNSIQQFFVGFHKKHMERLRFFLDNETWDLCPVSANFTLLDLHEFRHFFKTFHRRVSNNNCADETDEMSSGLTMGDGYLMKAYKLKIEILVYVAG</sequence>
<dbReference type="OrthoDB" id="10263345at2759"/>
<proteinExistence type="predicted"/>
<dbReference type="PANTHER" id="PTHR13258">
    <property type="entry name" value="SYNDETIN"/>
    <property type="match status" value="1"/>
</dbReference>
<dbReference type="AlphaFoldDB" id="A0A3P6QYP3"/>
<dbReference type="GO" id="GO:0000149">
    <property type="term" value="F:SNARE binding"/>
    <property type="evidence" value="ECO:0007669"/>
    <property type="project" value="TreeGrafter"/>
</dbReference>
<evidence type="ECO:0000313" key="1">
    <source>
        <dbReference type="EMBL" id="VDK37704.1"/>
    </source>
</evidence>
<dbReference type="EMBL" id="UYRU01004629">
    <property type="protein sequence ID" value="VDK37704.1"/>
    <property type="molecule type" value="Genomic_DNA"/>
</dbReference>
<reference evidence="1 2" key="1">
    <citation type="submission" date="2018-11" db="EMBL/GenBank/DDBJ databases">
        <authorList>
            <consortium name="Pathogen Informatics"/>
        </authorList>
    </citation>
    <scope>NUCLEOTIDE SEQUENCE [LARGE SCALE GENOMIC DNA]</scope>
</reference>
<name>A0A3P6QYP3_DIBLA</name>
<dbReference type="GO" id="GO:0042147">
    <property type="term" value="P:retrograde transport, endosome to Golgi"/>
    <property type="evidence" value="ECO:0007669"/>
    <property type="project" value="InterPro"/>
</dbReference>
<gene>
    <name evidence="1" type="ORF">DILT_LOCUS890</name>
</gene>